<dbReference type="Gramene" id="OB07G17690.1">
    <property type="protein sequence ID" value="OB07G17690.1"/>
    <property type="gene ID" value="OB07G17690"/>
</dbReference>
<keyword evidence="2" id="KW-1185">Reference proteome</keyword>
<proteinExistence type="predicted"/>
<reference evidence="1" key="2">
    <citation type="submission" date="2013-04" db="UniProtKB">
        <authorList>
            <consortium name="EnsemblPlants"/>
        </authorList>
    </citation>
    <scope>IDENTIFICATION</scope>
</reference>
<accession>J3MK37</accession>
<evidence type="ECO:0000313" key="2">
    <source>
        <dbReference type="Proteomes" id="UP000006038"/>
    </source>
</evidence>
<name>J3MK37_ORYBR</name>
<protein>
    <submittedName>
        <fullName evidence="1">Uncharacterized protein</fullName>
    </submittedName>
</protein>
<sequence>MERIMKNIQVKVEAQTNSISITVRSPRPVCSKTDAQVAYVLGLGRSLYEWKAKKIIFPMDLVPRPNSFRVNGNRPNKLVSRKSVPVLRHRLWAFWAMYNQRSMMAKLAFKEGAKMKLDSDPFSVNMIEFGNKEVFTGSHQTESTKGKNVPLWQLNQFMPCPLMAPFRLEWHAPELRGPVYRKSKSHHGKEEAQRKRTKIWVPIKPKNHSTDLGSCKANFSGVVLSHAVAEEDEIEGAYGLKIGDIVLDKSMVAAVQGSEIQQDVWRQHGVQHEGIMSSRSTSGQLYPESSTPSVILIFWQSIPNVQQCKTMQRYRVLLYRTLGIQAGVSHNQQQQESDKDKSIRWHRKLNSASRHASTPWLWARQRLQYCTQEFWR</sequence>
<dbReference type="AlphaFoldDB" id="J3MK37"/>
<reference evidence="1" key="1">
    <citation type="journal article" date="2013" name="Nat. Commun.">
        <title>Whole-genome sequencing of Oryza brachyantha reveals mechanisms underlying Oryza genome evolution.</title>
        <authorList>
            <person name="Chen J."/>
            <person name="Huang Q."/>
            <person name="Gao D."/>
            <person name="Wang J."/>
            <person name="Lang Y."/>
            <person name="Liu T."/>
            <person name="Li B."/>
            <person name="Bai Z."/>
            <person name="Luis Goicoechea J."/>
            <person name="Liang C."/>
            <person name="Chen C."/>
            <person name="Zhang W."/>
            <person name="Sun S."/>
            <person name="Liao Y."/>
            <person name="Zhang X."/>
            <person name="Yang L."/>
            <person name="Song C."/>
            <person name="Wang M."/>
            <person name="Shi J."/>
            <person name="Liu G."/>
            <person name="Liu J."/>
            <person name="Zhou H."/>
            <person name="Zhou W."/>
            <person name="Yu Q."/>
            <person name="An N."/>
            <person name="Chen Y."/>
            <person name="Cai Q."/>
            <person name="Wang B."/>
            <person name="Liu B."/>
            <person name="Min J."/>
            <person name="Huang Y."/>
            <person name="Wu H."/>
            <person name="Li Z."/>
            <person name="Zhang Y."/>
            <person name="Yin Y."/>
            <person name="Song W."/>
            <person name="Jiang J."/>
            <person name="Jackson S.A."/>
            <person name="Wing R.A."/>
            <person name="Wang J."/>
            <person name="Chen M."/>
        </authorList>
    </citation>
    <scope>NUCLEOTIDE SEQUENCE [LARGE SCALE GENOMIC DNA]</scope>
    <source>
        <strain evidence="1">cv. IRGC 101232</strain>
    </source>
</reference>
<organism evidence="1">
    <name type="scientific">Oryza brachyantha</name>
    <name type="common">malo sina</name>
    <dbReference type="NCBI Taxonomy" id="4533"/>
    <lineage>
        <taxon>Eukaryota</taxon>
        <taxon>Viridiplantae</taxon>
        <taxon>Streptophyta</taxon>
        <taxon>Embryophyta</taxon>
        <taxon>Tracheophyta</taxon>
        <taxon>Spermatophyta</taxon>
        <taxon>Magnoliopsida</taxon>
        <taxon>Liliopsida</taxon>
        <taxon>Poales</taxon>
        <taxon>Poaceae</taxon>
        <taxon>BOP clade</taxon>
        <taxon>Oryzoideae</taxon>
        <taxon>Oryzeae</taxon>
        <taxon>Oryzinae</taxon>
        <taxon>Oryza</taxon>
    </lineage>
</organism>
<dbReference type="EnsemblPlants" id="OB07G17690.1">
    <property type="protein sequence ID" value="OB07G17690.1"/>
    <property type="gene ID" value="OB07G17690"/>
</dbReference>
<evidence type="ECO:0000313" key="1">
    <source>
        <dbReference type="EnsemblPlants" id="OB07G17690.1"/>
    </source>
</evidence>
<dbReference type="Proteomes" id="UP000006038">
    <property type="component" value="Chromosome 7"/>
</dbReference>
<dbReference type="HOGENOM" id="CLU_736462_0_0_1"/>